<feature type="compositionally biased region" description="Basic and acidic residues" evidence="2">
    <location>
        <begin position="292"/>
        <end position="302"/>
    </location>
</feature>
<feature type="region of interest" description="Disordered" evidence="2">
    <location>
        <begin position="1688"/>
        <end position="1832"/>
    </location>
</feature>
<feature type="region of interest" description="Disordered" evidence="2">
    <location>
        <begin position="141"/>
        <end position="381"/>
    </location>
</feature>
<dbReference type="InterPro" id="IPR049885">
    <property type="entry name" value="MTCL1-3"/>
</dbReference>
<reference evidence="3" key="1">
    <citation type="submission" date="2018-04" db="EMBL/GenBank/DDBJ databases">
        <authorList>
            <person name="Go L.Y."/>
            <person name="Mitchell J.A."/>
        </authorList>
    </citation>
    <scope>NUCLEOTIDE SEQUENCE</scope>
    <source>
        <tissue evidence="3">Whole organism</tissue>
    </source>
</reference>
<proteinExistence type="predicted"/>
<dbReference type="EMBL" id="UFQS01002029">
    <property type="protein sequence ID" value="SSX13016.1"/>
    <property type="molecule type" value="Genomic_DNA"/>
</dbReference>
<feature type="compositionally biased region" description="Basic and acidic residues" evidence="2">
    <location>
        <begin position="1734"/>
        <end position="1744"/>
    </location>
</feature>
<evidence type="ECO:0000256" key="2">
    <source>
        <dbReference type="SAM" id="MobiDB-lite"/>
    </source>
</evidence>
<name>A0A336MQC5_CULSO</name>
<protein>
    <submittedName>
        <fullName evidence="4">CSON005011 protein</fullName>
    </submittedName>
</protein>
<feature type="compositionally biased region" description="Polar residues" evidence="2">
    <location>
        <begin position="335"/>
        <end position="347"/>
    </location>
</feature>
<feature type="region of interest" description="Disordered" evidence="2">
    <location>
        <begin position="604"/>
        <end position="624"/>
    </location>
</feature>
<feature type="compositionally biased region" description="Basic and acidic residues" evidence="2">
    <location>
        <begin position="1546"/>
        <end position="1555"/>
    </location>
</feature>
<feature type="region of interest" description="Disordered" evidence="2">
    <location>
        <begin position="995"/>
        <end position="1017"/>
    </location>
</feature>
<feature type="coiled-coil region" evidence="1">
    <location>
        <begin position="1085"/>
        <end position="1397"/>
    </location>
</feature>
<dbReference type="EMBL" id="UFQT01002029">
    <property type="protein sequence ID" value="SSX32456.1"/>
    <property type="molecule type" value="Genomic_DNA"/>
</dbReference>
<organism evidence="4">
    <name type="scientific">Culicoides sonorensis</name>
    <name type="common">Biting midge</name>
    <dbReference type="NCBI Taxonomy" id="179676"/>
    <lineage>
        <taxon>Eukaryota</taxon>
        <taxon>Metazoa</taxon>
        <taxon>Ecdysozoa</taxon>
        <taxon>Arthropoda</taxon>
        <taxon>Hexapoda</taxon>
        <taxon>Insecta</taxon>
        <taxon>Pterygota</taxon>
        <taxon>Neoptera</taxon>
        <taxon>Endopterygota</taxon>
        <taxon>Diptera</taxon>
        <taxon>Nematocera</taxon>
        <taxon>Chironomoidea</taxon>
        <taxon>Ceratopogonidae</taxon>
        <taxon>Ceratopogoninae</taxon>
        <taxon>Culicoides</taxon>
        <taxon>Monoculicoides</taxon>
    </lineage>
</organism>
<evidence type="ECO:0000256" key="1">
    <source>
        <dbReference type="SAM" id="Coils"/>
    </source>
</evidence>
<feature type="compositionally biased region" description="Basic residues" evidence="2">
    <location>
        <begin position="1712"/>
        <end position="1726"/>
    </location>
</feature>
<dbReference type="PANTHER" id="PTHR15742">
    <property type="entry name" value="GIRDIN"/>
    <property type="match status" value="1"/>
</dbReference>
<feature type="compositionally biased region" description="Pro residues" evidence="2">
    <location>
        <begin position="238"/>
        <end position="249"/>
    </location>
</feature>
<feature type="region of interest" description="Disordered" evidence="2">
    <location>
        <begin position="756"/>
        <end position="781"/>
    </location>
</feature>
<feature type="region of interest" description="Disordered" evidence="2">
    <location>
        <begin position="1618"/>
        <end position="1661"/>
    </location>
</feature>
<dbReference type="PANTHER" id="PTHR15742:SF5">
    <property type="entry name" value="GIRDIN"/>
    <property type="match status" value="1"/>
</dbReference>
<feature type="compositionally biased region" description="Basic and acidic residues" evidence="2">
    <location>
        <begin position="771"/>
        <end position="781"/>
    </location>
</feature>
<feature type="compositionally biased region" description="Polar residues" evidence="2">
    <location>
        <begin position="1774"/>
        <end position="1783"/>
    </location>
</feature>
<feature type="region of interest" description="Disordered" evidence="2">
    <location>
        <begin position="1542"/>
        <end position="1589"/>
    </location>
</feature>
<feature type="compositionally biased region" description="Basic and acidic residues" evidence="2">
    <location>
        <begin position="199"/>
        <end position="223"/>
    </location>
</feature>
<evidence type="ECO:0000313" key="3">
    <source>
        <dbReference type="EMBL" id="SSX13016.1"/>
    </source>
</evidence>
<feature type="compositionally biased region" description="Basic and acidic residues" evidence="2">
    <location>
        <begin position="668"/>
        <end position="679"/>
    </location>
</feature>
<gene>
    <name evidence="4" type="primary">CSON005011</name>
</gene>
<keyword evidence="1" id="KW-0175">Coiled coil</keyword>
<feature type="compositionally biased region" description="Acidic residues" evidence="2">
    <location>
        <begin position="697"/>
        <end position="707"/>
    </location>
</feature>
<feature type="coiled-coil region" evidence="1">
    <location>
        <begin position="714"/>
        <end position="755"/>
    </location>
</feature>
<feature type="compositionally biased region" description="Low complexity" evidence="2">
    <location>
        <begin position="310"/>
        <end position="329"/>
    </location>
</feature>
<evidence type="ECO:0000313" key="4">
    <source>
        <dbReference type="EMBL" id="SSX32456.1"/>
    </source>
</evidence>
<accession>A0A336MQC5</accession>
<dbReference type="VEuPathDB" id="VectorBase:CSON005011"/>
<feature type="coiled-coil region" evidence="1">
    <location>
        <begin position="1436"/>
        <end position="1520"/>
    </location>
</feature>
<feature type="region of interest" description="Disordered" evidence="2">
    <location>
        <begin position="668"/>
        <end position="707"/>
    </location>
</feature>
<sequence length="1877" mass="214564">MNHIYPMVKGDQLCPLGFHPQVRWPTRCKRCFRDYKEHGNKRTGDDVTASSPILTENSNRFTLPANFDQPVRSWTSTQNLTSLANNEKQEIPTHRLTLPKRPASWASTPDLEKEKADVTVNLTLPRRRLTVHLDGIETIQTVTIKPPKSPTKGSSPVPEPKSPEPSKVPESPPVLIVKSDSLAERVRKMQILKRQGSLEGREGSKDREPEPEKSETKKPEVRKRLVNAATDTAKTKPPDLPPIKPPSSPKMPEKKPVEEAPTTTINIRRRRPTSENSTSSPAPKVESPKVVPKIEKPETEKARVRRRATTSESSDESSGSTSNSNTSTTKKPEHTINTGTNGTSSDLQFLMQVKDSNKSAKPQKSVGGDDTISNCTETTDTTLVDTREMQEELESLKRELDNWKSRCERAERDKSDILLRRISSMDTGSNRTAASEVLKLQQKVNEMKSEIEDLQDEKKVLAQKVKEMEQEVDSRPSKSVEDMLRAKLEQAEALCEELMDENEDMKKEIRNMEAEMDEMHDNFREDQADEYSRLKKELEQTTKNCRILSFKLKKCDRRIEQLEGEKQALGVQGGADLLAKINKLEEELRVANEVARRLQIENEQADHKRPPSLGNIGKSTSADGKVKRASLMRGGSQEDPVQLLRDLQDSIEREHDIREQLKFAEEEAETLRGKVSRIEDENDPNPPSRRNLAPPVEPDEGIDEDDPVQLRIQLELNEQETVVLRRRMEELEKEGNQAKQKIKSLEEKLEAKTKELAVKPKVTRPKSTDSALKDPLNDKKMQVMEDEINELRKKIIEKDRDLERLENDLSLAKKPKTTLTKSKSSDVTEQQNLDFKRQLQSVEQEASVLRGKTQKLEQENEKLNAEVKKLQLQVARAKASSKDKLNEIGTDSKNKEIIEKLEKERNELSLKLKKILEEPAEKLPSRTPKKYSESLTKLQLKKMIEELEDEITEYRAIVVRTGGDKLKAIEADKAKIETELKEVEKRYESAQKELKLLKSKTETESSSSTKLRDELKSEKDKLAKLEKELEKEKKERAKFESKAVDLETQVHAFRKAADRTKADFEKEISYLKSRAVPTEVPSKKMQELKDHNKELEEKLTSEAKKLIELNKKYEHLEEDRIIEKSHLVTDKENLEVEIRNIKLKMGELQTNESRLKRENDDLNRRLQDLQKTMNNRSSKEAQLASMEVEKNRYKNLMEQAQHELETKIRENDMNRDLLSQIRREADDLRRRLEDFERIDKSQRTLSEHNNALEKDIKSLKQQLESAEMQNKAEVAATRLRYEQQANHLQAELGSLQRQCERFKRDRDTFKQLLEGAQKTISDLKQNRKSIQSISSSGDEDDKSKIAVLEQQVGCLEDELSEARLETSKLRTELVSEKSAADVKISELTSKLNEVEEERLLSGGRTRLSSTKTKLELSWQKEREEQQRLVQETATLARDLRQTLFEVERERDKERLEAKRKIEQIKKSTEEELEEGRRKVSELQSDLLELRDVHAKLRTANEKLRRDRDRYEKEALKRKLEHDGERKVGALLQTVDELVKIAPDLQMKSDHKDKSSNKSSTLPIPNQRRSKSPSPSPQQRPKPTVAEEPVSLDITTILARLAEASEELRRYQRIADEDRMRERARKSGMRRAASTEADDKQSPMLGRRLGHHSLNRNGSLQKKSLSLDQSMNKDQLIWKQDSIDDSMSSMQSIDSEFGESRFSESSIASDLPRHRKKKRSLMSKLRSKLSNSRGSDSEMSRHGSDSDLSLGGDIASSSNKKDLSKRISGMFKRAGSSSRGNSVEKTLPPIGNNGNGISRPMSVPATGSATQLNEKHLSKSAKPPLSSSQTQLRKRVNCTVSNFDITKYDDAPPCTMTVMMTIKDVVVNIVCLASETLI</sequence>
<reference evidence="4" key="2">
    <citation type="submission" date="2018-07" db="EMBL/GenBank/DDBJ databases">
        <authorList>
            <person name="Quirk P.G."/>
            <person name="Krulwich T.A."/>
        </authorList>
    </citation>
    <scope>NUCLEOTIDE SEQUENCE</scope>
</reference>